<protein>
    <submittedName>
        <fullName evidence="8">p-loop containing nucleoside triphosphate hydrolase protein</fullName>
    </submittedName>
</protein>
<accession>A0A1Y2BMH9</accession>
<evidence type="ECO:0000256" key="3">
    <source>
        <dbReference type="ARBA" id="ARBA00022840"/>
    </source>
</evidence>
<sequence length="1089" mass="118659">MRTTIRLCSFSSDLFSYRVLRKQQWASPNKAQARLFLLFACYHPTILVNMPTPLAQSTPSASRSRTTPKPSVAPPTTGRVTRLRAAKDVSASPGIGKPSSGPSLLARGKEGLRNVSNKMREKEKAKEVEKAKTVDGGQYSESLQAFLRIRPPPPDDLPEGSRPKPYLEPQGDRDVLMRAPFDPSRPQTAKPPHLYSFDRVFPPTTPQSTFFTTTTLPLVEKLLHGENGLLFAYGVSNSGKSYTISGGNESTEADRGLLPRAVDVIFNSVQGLESQANLRCVGLADVEVSNEREQSTGLLDGLSGQREASTIESVKVDRNHSYAVFVSYSEVYNEKIFDLLDSVLPTSILHSAPQPKVRVGQLSRSSSHHGLSGAFNSSMNLAAMANGGAGVLKRRALALKNDPEGNGKYVAGLNEVRVRTREEALAVFRSGQRARQVFGTLANRESSRSHGIFTIKVVRIHNGAPEDPDSAQVSRLAIVDLAGSERTRNTGTTGDRLREAGNINKSLMVLGQCLEVLRSNQQKMAAPTPAGSKKRLAVVPFRHSKLTEIFQNFFVGDGRAVMIVNVNPYDTGFDENAHVMRFSAVAREIQTTAQNKVGFPGNALRRQISTQFSALKHAVSGPNKIKVVVPVLPKIEEGQTSSTAVKGKIGIDRERESQGFILVEEEIEVVEESDDSGSEDERDVMVEHLFEQLAELRTRLYESEMRNATVEVDVREEVSREMAETMQKMHAEFNQRLQDQVAAGELKTDRKLDILSRTIATPAAPRTTHLSNDTPATEAELDTSVDESFEAAIDESLAVMDESIDVGRMSDVFLVQPLQAKKAISPDEDSEDEILVGEHSVDAIGIEAPVHAAPQSKTVPAVEHRSKREDTVESDSEASTELESASELSEDEDDELESEDEDILAVPPHDPNAGDNSEDSTFDEDAEDDEEALSASSSESPESDSESEFEGATEPEPSSAEPSPVRGASAKRRTTGGARGRTATASPTKIRTPARGKVQVKEKGKVKVKVISEESKVKSPSGKVVLGESKSQDILSDSDESETVEAIKVVKKGKKRTLTKKVIDEDEMERQDGTVGGTEVRRMVRASGL</sequence>
<dbReference type="GO" id="GO:0003777">
    <property type="term" value="F:microtubule motor activity"/>
    <property type="evidence" value="ECO:0007669"/>
    <property type="project" value="InterPro"/>
</dbReference>
<dbReference type="PANTHER" id="PTHR24115">
    <property type="entry name" value="KINESIN-RELATED"/>
    <property type="match status" value="1"/>
</dbReference>
<dbReference type="SUPFAM" id="SSF52540">
    <property type="entry name" value="P-loop containing nucleoside triphosphate hydrolases"/>
    <property type="match status" value="1"/>
</dbReference>
<keyword evidence="2 5" id="KW-0547">Nucleotide-binding</keyword>
<feature type="compositionally biased region" description="Low complexity" evidence="6">
    <location>
        <begin position="57"/>
        <end position="70"/>
    </location>
</feature>
<name>A0A1Y2BMH9_9TREE</name>
<dbReference type="SUPFAM" id="SSF48498">
    <property type="entry name" value="Tetracyclin repressor-like, C-terminal domain"/>
    <property type="match status" value="1"/>
</dbReference>
<dbReference type="GO" id="GO:0005874">
    <property type="term" value="C:microtubule"/>
    <property type="evidence" value="ECO:0007669"/>
    <property type="project" value="UniProtKB-KW"/>
</dbReference>
<dbReference type="Proteomes" id="UP000193986">
    <property type="component" value="Unassembled WGS sequence"/>
</dbReference>
<dbReference type="AlphaFoldDB" id="A0A1Y2BMH9"/>
<feature type="compositionally biased region" description="Basic and acidic residues" evidence="6">
    <location>
        <begin position="107"/>
        <end position="133"/>
    </location>
</feature>
<proteinExistence type="inferred from homology"/>
<dbReference type="GO" id="GO:0016887">
    <property type="term" value="F:ATP hydrolysis activity"/>
    <property type="evidence" value="ECO:0007669"/>
    <property type="project" value="TreeGrafter"/>
</dbReference>
<keyword evidence="1" id="KW-0493">Microtubule</keyword>
<organism evidence="8 9">
    <name type="scientific">Naematelia encephala</name>
    <dbReference type="NCBI Taxonomy" id="71784"/>
    <lineage>
        <taxon>Eukaryota</taxon>
        <taxon>Fungi</taxon>
        <taxon>Dikarya</taxon>
        <taxon>Basidiomycota</taxon>
        <taxon>Agaricomycotina</taxon>
        <taxon>Tremellomycetes</taxon>
        <taxon>Tremellales</taxon>
        <taxon>Naemateliaceae</taxon>
        <taxon>Naematelia</taxon>
    </lineage>
</organism>
<dbReference type="FunCoup" id="A0A1Y2BMH9">
    <property type="interactions" value="137"/>
</dbReference>
<dbReference type="InterPro" id="IPR019821">
    <property type="entry name" value="Kinesin_motor_CS"/>
</dbReference>
<dbReference type="SMART" id="SM00129">
    <property type="entry name" value="KISc"/>
    <property type="match status" value="1"/>
</dbReference>
<dbReference type="GO" id="GO:0005524">
    <property type="term" value="F:ATP binding"/>
    <property type="evidence" value="ECO:0007669"/>
    <property type="project" value="UniProtKB-UniRule"/>
</dbReference>
<dbReference type="InterPro" id="IPR027417">
    <property type="entry name" value="P-loop_NTPase"/>
</dbReference>
<feature type="compositionally biased region" description="Acidic residues" evidence="6">
    <location>
        <begin position="916"/>
        <end position="932"/>
    </location>
</feature>
<dbReference type="GO" id="GO:0005634">
    <property type="term" value="C:nucleus"/>
    <property type="evidence" value="ECO:0007669"/>
    <property type="project" value="TreeGrafter"/>
</dbReference>
<comment type="caution">
    <text evidence="8">The sequence shown here is derived from an EMBL/GenBank/DDBJ whole genome shotgun (WGS) entry which is preliminary data.</text>
</comment>
<comment type="similarity">
    <text evidence="5">Belongs to the TRAFAC class myosin-kinesin ATPase superfamily. Kinesin family.</text>
</comment>
<feature type="region of interest" description="Disordered" evidence="6">
    <location>
        <begin position="54"/>
        <end position="194"/>
    </location>
</feature>
<keyword evidence="8" id="KW-0378">Hydrolase</keyword>
<evidence type="ECO:0000256" key="1">
    <source>
        <dbReference type="ARBA" id="ARBA00022701"/>
    </source>
</evidence>
<keyword evidence="4 5" id="KW-0505">Motor protein</keyword>
<feature type="compositionally biased region" description="Low complexity" evidence="6">
    <location>
        <begin position="954"/>
        <end position="968"/>
    </location>
</feature>
<dbReference type="InterPro" id="IPR036271">
    <property type="entry name" value="Tet_transcr_reg_TetR-rel_C_sf"/>
</dbReference>
<evidence type="ECO:0000256" key="5">
    <source>
        <dbReference type="PROSITE-ProRule" id="PRU00283"/>
    </source>
</evidence>
<dbReference type="InterPro" id="IPR036961">
    <property type="entry name" value="Kinesin_motor_dom_sf"/>
</dbReference>
<keyword evidence="9" id="KW-1185">Reference proteome</keyword>
<dbReference type="OrthoDB" id="123929at2759"/>
<dbReference type="Gene3D" id="3.40.850.10">
    <property type="entry name" value="Kinesin motor domain"/>
    <property type="match status" value="1"/>
</dbReference>
<dbReference type="Pfam" id="PF00225">
    <property type="entry name" value="Kinesin"/>
    <property type="match status" value="1"/>
</dbReference>
<dbReference type="GO" id="GO:0005871">
    <property type="term" value="C:kinesin complex"/>
    <property type="evidence" value="ECO:0007669"/>
    <property type="project" value="TreeGrafter"/>
</dbReference>
<gene>
    <name evidence="8" type="ORF">BCR39DRAFT_3678</name>
</gene>
<feature type="compositionally biased region" description="Low complexity" evidence="6">
    <location>
        <begin position="90"/>
        <end position="103"/>
    </location>
</feature>
<feature type="binding site" evidence="5">
    <location>
        <begin position="234"/>
        <end position="241"/>
    </location>
    <ligand>
        <name>ATP</name>
        <dbReference type="ChEBI" id="CHEBI:30616"/>
    </ligand>
</feature>
<dbReference type="InParanoid" id="A0A1Y2BMH9"/>
<evidence type="ECO:0000313" key="9">
    <source>
        <dbReference type="Proteomes" id="UP000193986"/>
    </source>
</evidence>
<evidence type="ECO:0000259" key="7">
    <source>
        <dbReference type="PROSITE" id="PS50067"/>
    </source>
</evidence>
<dbReference type="PROSITE" id="PS00411">
    <property type="entry name" value="KINESIN_MOTOR_1"/>
    <property type="match status" value="1"/>
</dbReference>
<dbReference type="InterPro" id="IPR027640">
    <property type="entry name" value="Kinesin-like_fam"/>
</dbReference>
<feature type="compositionally biased region" description="Acidic residues" evidence="6">
    <location>
        <begin position="941"/>
        <end position="953"/>
    </location>
</feature>
<feature type="domain" description="Kinesin motor" evidence="7">
    <location>
        <begin position="142"/>
        <end position="589"/>
    </location>
</feature>
<evidence type="ECO:0000256" key="4">
    <source>
        <dbReference type="ARBA" id="ARBA00023175"/>
    </source>
</evidence>
<dbReference type="Gene3D" id="1.10.357.10">
    <property type="entry name" value="Tetracycline Repressor, domain 2"/>
    <property type="match status" value="1"/>
</dbReference>
<feature type="region of interest" description="Disordered" evidence="6">
    <location>
        <begin position="849"/>
        <end position="1003"/>
    </location>
</feature>
<dbReference type="EMBL" id="MCFC01000001">
    <property type="protein sequence ID" value="ORY35365.1"/>
    <property type="molecule type" value="Genomic_DNA"/>
</dbReference>
<feature type="region of interest" description="Disordered" evidence="6">
    <location>
        <begin position="1069"/>
        <end position="1089"/>
    </location>
</feature>
<evidence type="ECO:0000313" key="8">
    <source>
        <dbReference type="EMBL" id="ORY35365.1"/>
    </source>
</evidence>
<evidence type="ECO:0000256" key="6">
    <source>
        <dbReference type="SAM" id="MobiDB-lite"/>
    </source>
</evidence>
<reference evidence="8 9" key="1">
    <citation type="submission" date="2016-07" db="EMBL/GenBank/DDBJ databases">
        <title>Pervasive Adenine N6-methylation of Active Genes in Fungi.</title>
        <authorList>
            <consortium name="DOE Joint Genome Institute"/>
            <person name="Mondo S.J."/>
            <person name="Dannebaum R.O."/>
            <person name="Kuo R.C."/>
            <person name="Labutti K."/>
            <person name="Haridas S."/>
            <person name="Kuo A."/>
            <person name="Salamov A."/>
            <person name="Ahrendt S.R."/>
            <person name="Lipzen A."/>
            <person name="Sullivan W."/>
            <person name="Andreopoulos W.B."/>
            <person name="Clum A."/>
            <person name="Lindquist E."/>
            <person name="Daum C."/>
            <person name="Ramamoorthy G.K."/>
            <person name="Gryganskyi A."/>
            <person name="Culley D."/>
            <person name="Magnuson J.K."/>
            <person name="James T.Y."/>
            <person name="O'Malley M.A."/>
            <person name="Stajich J.E."/>
            <person name="Spatafora J.W."/>
            <person name="Visel A."/>
            <person name="Grigoriev I.V."/>
        </authorList>
    </citation>
    <scope>NUCLEOTIDE SEQUENCE [LARGE SCALE GENOMIC DNA]</scope>
    <source>
        <strain evidence="8 9">68-887.2</strain>
    </source>
</reference>
<feature type="compositionally biased region" description="Basic and acidic residues" evidence="6">
    <location>
        <begin position="862"/>
        <end position="871"/>
    </location>
</feature>
<dbReference type="STRING" id="71784.A0A1Y2BMH9"/>
<evidence type="ECO:0000256" key="2">
    <source>
        <dbReference type="ARBA" id="ARBA00022741"/>
    </source>
</evidence>
<keyword evidence="3 5" id="KW-0067">ATP-binding</keyword>
<feature type="compositionally biased region" description="Acidic residues" evidence="6">
    <location>
        <begin position="888"/>
        <end position="903"/>
    </location>
</feature>
<dbReference type="PROSITE" id="PS50067">
    <property type="entry name" value="KINESIN_MOTOR_2"/>
    <property type="match status" value="1"/>
</dbReference>
<dbReference type="PRINTS" id="PR00380">
    <property type="entry name" value="KINESINHEAVY"/>
</dbReference>
<dbReference type="PANTHER" id="PTHR24115:SF1008">
    <property type="entry name" value="KINESIN-LIKE PROTEIN SUBITO"/>
    <property type="match status" value="1"/>
</dbReference>
<dbReference type="GO" id="GO:0007018">
    <property type="term" value="P:microtubule-based movement"/>
    <property type="evidence" value="ECO:0007669"/>
    <property type="project" value="InterPro"/>
</dbReference>
<dbReference type="InterPro" id="IPR001752">
    <property type="entry name" value="Kinesin_motor_dom"/>
</dbReference>
<dbReference type="GO" id="GO:0008017">
    <property type="term" value="F:microtubule binding"/>
    <property type="evidence" value="ECO:0007669"/>
    <property type="project" value="InterPro"/>
</dbReference>